<dbReference type="EMBL" id="BKCJ010000410">
    <property type="protein sequence ID" value="GEU32937.1"/>
    <property type="molecule type" value="Genomic_DNA"/>
</dbReference>
<feature type="region of interest" description="Disordered" evidence="1">
    <location>
        <begin position="231"/>
        <end position="252"/>
    </location>
</feature>
<proteinExistence type="predicted"/>
<reference evidence="2" key="1">
    <citation type="journal article" date="2019" name="Sci. Rep.">
        <title>Draft genome of Tanacetum cinerariifolium, the natural source of mosquito coil.</title>
        <authorList>
            <person name="Yamashiro T."/>
            <person name="Shiraishi A."/>
            <person name="Satake H."/>
            <person name="Nakayama K."/>
        </authorList>
    </citation>
    <scope>NUCLEOTIDE SEQUENCE</scope>
</reference>
<evidence type="ECO:0000256" key="1">
    <source>
        <dbReference type="SAM" id="MobiDB-lite"/>
    </source>
</evidence>
<evidence type="ECO:0008006" key="3">
    <source>
        <dbReference type="Google" id="ProtNLM"/>
    </source>
</evidence>
<dbReference type="AlphaFoldDB" id="A0A6L2J8R5"/>
<feature type="region of interest" description="Disordered" evidence="1">
    <location>
        <begin position="276"/>
        <end position="296"/>
    </location>
</feature>
<gene>
    <name evidence="2" type="ORF">Tci_004915</name>
</gene>
<evidence type="ECO:0000313" key="2">
    <source>
        <dbReference type="EMBL" id="GEU32937.1"/>
    </source>
</evidence>
<accession>A0A6L2J8R5</accession>
<name>A0A6L2J8R5_TANCI</name>
<sequence>MVVAYNLEAGRRNLFSAWLFMLTGTRFTRWIGISHRSMRKIIFIHAAIGCSGNHEPFCLFADSTRVGTSASNQRKRTHDNAQGRSTAAEGPSLRRVWCPTAATRNRRRPTVLCGGGEGRSLANMILLASHNFLNHQICDDSSFRDLDPMVVLTELYHIRRNRPRSMMHLSLSLDEVVWSVKDNKIDLLVQQYEQFTILEEESNDSGFARFNTIITSHKALDEGKRERIKSIALKDKKESSDDETSTSGSDDEEYDMVVRDFKKFFRRNGRFVRQPRKENKSFRKGDDKKGKSDRKCVRYDDPNHLIGECLKPPRNKDQKSFIGGSWSDSENEDEDKTNEETCLMAQSSNDVTLDSCYFSDNASSLDYDAMQIDGLVKFAIYVTILDRGYLQTPLTSNSKFTRNKYSTRNPPKGFDSFATNPDAVDRSNLLKASSESVIVTASQVVVTWSLFTSDGVAANSDVVFAH</sequence>
<organism evidence="2">
    <name type="scientific">Tanacetum cinerariifolium</name>
    <name type="common">Dalmatian daisy</name>
    <name type="synonym">Chrysanthemum cinerariifolium</name>
    <dbReference type="NCBI Taxonomy" id="118510"/>
    <lineage>
        <taxon>Eukaryota</taxon>
        <taxon>Viridiplantae</taxon>
        <taxon>Streptophyta</taxon>
        <taxon>Embryophyta</taxon>
        <taxon>Tracheophyta</taxon>
        <taxon>Spermatophyta</taxon>
        <taxon>Magnoliopsida</taxon>
        <taxon>eudicotyledons</taxon>
        <taxon>Gunneridae</taxon>
        <taxon>Pentapetalae</taxon>
        <taxon>asterids</taxon>
        <taxon>campanulids</taxon>
        <taxon>Asterales</taxon>
        <taxon>Asteraceae</taxon>
        <taxon>Asteroideae</taxon>
        <taxon>Anthemideae</taxon>
        <taxon>Anthemidinae</taxon>
        <taxon>Tanacetum</taxon>
    </lineage>
</organism>
<comment type="caution">
    <text evidence="2">The sequence shown here is derived from an EMBL/GenBank/DDBJ whole genome shotgun (WGS) entry which is preliminary data.</text>
</comment>
<feature type="compositionally biased region" description="Acidic residues" evidence="1">
    <location>
        <begin position="240"/>
        <end position="252"/>
    </location>
</feature>
<protein>
    <recommendedName>
        <fullName evidence="3">Alpha/beta hydrolases superfamily protein</fullName>
    </recommendedName>
</protein>
<feature type="region of interest" description="Disordered" evidence="1">
    <location>
        <begin position="69"/>
        <end position="90"/>
    </location>
</feature>
<feature type="region of interest" description="Disordered" evidence="1">
    <location>
        <begin position="316"/>
        <end position="335"/>
    </location>
</feature>